<comment type="caution">
    <text evidence="3">The sequence shown here is derived from an EMBL/GenBank/DDBJ whole genome shotgun (WGS) entry which is preliminary data.</text>
</comment>
<feature type="domain" description="Ice-binding protein C-terminal" evidence="2">
    <location>
        <begin position="223"/>
        <end position="247"/>
    </location>
</feature>
<dbReference type="NCBIfam" id="TIGR02595">
    <property type="entry name" value="PEP_CTERM"/>
    <property type="match status" value="1"/>
</dbReference>
<organism evidence="3 4">
    <name type="scientific">Rhodoferax potami</name>
    <dbReference type="NCBI Taxonomy" id="3068338"/>
    <lineage>
        <taxon>Bacteria</taxon>
        <taxon>Pseudomonadati</taxon>
        <taxon>Pseudomonadota</taxon>
        <taxon>Betaproteobacteria</taxon>
        <taxon>Burkholderiales</taxon>
        <taxon>Comamonadaceae</taxon>
        <taxon>Rhodoferax</taxon>
    </lineage>
</organism>
<accession>A0ABU3KK57</accession>
<protein>
    <submittedName>
        <fullName evidence="3">PEP-CTERM sorting domain-containing protein</fullName>
    </submittedName>
</protein>
<reference evidence="3 4" key="1">
    <citation type="submission" date="2023-08" db="EMBL/GenBank/DDBJ databases">
        <title>Rhodoferax potami sp. nov. and Rhodoferax mekongensis sp. nov., isolated from the Mekong River in Thailand.</title>
        <authorList>
            <person name="Kitikhun S."/>
            <person name="Charoenyingcharoen P."/>
            <person name="Siriarchawattana P."/>
            <person name="Likhitrattanapisal S."/>
            <person name="Nilsakha T."/>
            <person name="Chanpet A."/>
            <person name="Rattanawaree P."/>
            <person name="Ingsriswang S."/>
        </authorList>
    </citation>
    <scope>NUCLEOTIDE SEQUENCE [LARGE SCALE GENOMIC DNA]</scope>
    <source>
        <strain evidence="3 4">TBRC 17660</strain>
    </source>
</reference>
<evidence type="ECO:0000259" key="2">
    <source>
        <dbReference type="Pfam" id="PF07589"/>
    </source>
</evidence>
<feature type="signal peptide" evidence="1">
    <location>
        <begin position="1"/>
        <end position="24"/>
    </location>
</feature>
<keyword evidence="4" id="KW-1185">Reference proteome</keyword>
<dbReference type="RefSeq" id="WP_313873560.1">
    <property type="nucleotide sequence ID" value="NZ_JAVBIK010000001.1"/>
</dbReference>
<feature type="chain" id="PRO_5045056793" evidence="1">
    <location>
        <begin position="25"/>
        <end position="250"/>
    </location>
</feature>
<evidence type="ECO:0000313" key="4">
    <source>
        <dbReference type="Proteomes" id="UP001321700"/>
    </source>
</evidence>
<dbReference type="Proteomes" id="UP001321700">
    <property type="component" value="Unassembled WGS sequence"/>
</dbReference>
<name>A0ABU3KK57_9BURK</name>
<dbReference type="Pfam" id="PF07589">
    <property type="entry name" value="PEP-CTERM"/>
    <property type="match status" value="1"/>
</dbReference>
<evidence type="ECO:0000313" key="3">
    <source>
        <dbReference type="EMBL" id="MDT7517753.1"/>
    </source>
</evidence>
<dbReference type="EMBL" id="JAVBIK010000001">
    <property type="protein sequence ID" value="MDT7517753.1"/>
    <property type="molecule type" value="Genomic_DNA"/>
</dbReference>
<gene>
    <name evidence="3" type="ORF">RAE19_03205</name>
</gene>
<evidence type="ECO:0000256" key="1">
    <source>
        <dbReference type="SAM" id="SignalP"/>
    </source>
</evidence>
<sequence>MFIPNLKRVAVVAGLAMAALSAQATVSPANTFDTIYGANFTNLSSTYNTTFLGGTVASFAAKNNGATARFSFKPGQDGFLGVGVSPSHGNGRTPGEIDIGETITGSFSRGVLVKNFSVGLLFNGPEYHDVQEKAIVSVLYADHTTANFSLIATGNTVALWNGSSTQVTNLSPATVNKGGAWSVANPFGNKLVSQVTFGAAMGARVDGKGTNQSDYTLLSITAAVPEPETYAMLLAGLLAIGAAARRKKSS</sequence>
<proteinExistence type="predicted"/>
<keyword evidence="1" id="KW-0732">Signal</keyword>
<dbReference type="InterPro" id="IPR013424">
    <property type="entry name" value="Ice-binding_C"/>
</dbReference>